<evidence type="ECO:0000256" key="1">
    <source>
        <dbReference type="SAM" id="MobiDB-lite"/>
    </source>
</evidence>
<evidence type="ECO:0000313" key="2">
    <source>
        <dbReference type="EMBL" id="KAF2892937.1"/>
    </source>
</evidence>
<gene>
    <name evidence="2" type="ORF">ILUMI_13231</name>
</gene>
<proteinExistence type="predicted"/>
<organism evidence="2 3">
    <name type="scientific">Ignelater luminosus</name>
    <name type="common">Cucubano</name>
    <name type="synonym">Pyrophorus luminosus</name>
    <dbReference type="NCBI Taxonomy" id="2038154"/>
    <lineage>
        <taxon>Eukaryota</taxon>
        <taxon>Metazoa</taxon>
        <taxon>Ecdysozoa</taxon>
        <taxon>Arthropoda</taxon>
        <taxon>Hexapoda</taxon>
        <taxon>Insecta</taxon>
        <taxon>Pterygota</taxon>
        <taxon>Neoptera</taxon>
        <taxon>Endopterygota</taxon>
        <taxon>Coleoptera</taxon>
        <taxon>Polyphaga</taxon>
        <taxon>Elateriformia</taxon>
        <taxon>Elateroidea</taxon>
        <taxon>Elateridae</taxon>
        <taxon>Agrypninae</taxon>
        <taxon>Pyrophorini</taxon>
        <taxon>Ignelater</taxon>
    </lineage>
</organism>
<feature type="compositionally biased region" description="Basic residues" evidence="1">
    <location>
        <begin position="183"/>
        <end position="194"/>
    </location>
</feature>
<accession>A0A8K0CX40</accession>
<dbReference type="Proteomes" id="UP000801492">
    <property type="component" value="Unassembled WGS sequence"/>
</dbReference>
<name>A0A8K0CX40_IGNLU</name>
<comment type="caution">
    <text evidence="2">The sequence shown here is derived from an EMBL/GenBank/DDBJ whole genome shotgun (WGS) entry which is preliminary data.</text>
</comment>
<dbReference type="EMBL" id="VTPC01008349">
    <property type="protein sequence ID" value="KAF2892937.1"/>
    <property type="molecule type" value="Genomic_DNA"/>
</dbReference>
<dbReference type="OrthoDB" id="6783413at2759"/>
<keyword evidence="3" id="KW-1185">Reference proteome</keyword>
<protein>
    <submittedName>
        <fullName evidence="2">Uncharacterized protein</fullName>
    </submittedName>
</protein>
<feature type="region of interest" description="Disordered" evidence="1">
    <location>
        <begin position="1"/>
        <end position="27"/>
    </location>
</feature>
<evidence type="ECO:0000313" key="3">
    <source>
        <dbReference type="Proteomes" id="UP000801492"/>
    </source>
</evidence>
<feature type="region of interest" description="Disordered" evidence="1">
    <location>
        <begin position="167"/>
        <end position="195"/>
    </location>
</feature>
<reference evidence="2" key="1">
    <citation type="submission" date="2019-08" db="EMBL/GenBank/DDBJ databases">
        <title>The genome of the North American firefly Photinus pyralis.</title>
        <authorList>
            <consortium name="Photinus pyralis genome working group"/>
            <person name="Fallon T.R."/>
            <person name="Sander Lower S.E."/>
            <person name="Weng J.-K."/>
        </authorList>
    </citation>
    <scope>NUCLEOTIDE SEQUENCE</scope>
    <source>
        <strain evidence="2">TRF0915ILg1</strain>
        <tissue evidence="2">Whole body</tissue>
    </source>
</reference>
<sequence length="1369" mass="156671">MSNLRVTKQEYDKMKQNQKKNASNTDSKLINVNETLISTIQAEQDCVCDDQPEKASQKLTYSAQHQTPHLGYQQTNLKSTSAMANNQANIESAAYPHYNAIPLYQVSSGKMNQGQNLPINHMHYPFPCSGIPPPVPPPTDDLWDLQFCRWWGWNWVRKREEMLKKKRAAIKMKSNASGTSESKKRKSKKKKAHRKQDDFFTWWNKLFKKQHKKPQLKTEEKKQLQNLYETPCSSVTFNNNCPCPVSDWECRSIKLEGDYECYCSSSGKTSLSTILVRNKTRRQACKQHKRKHQSWVFEKTDTSSSEEYCPCMNLCPHRGESSADESVEYLSLRMAHVKSDSEDNIEYHPCVRIKECKKNIPKPVCCPCKAQKKDVYYGCPYKIKFICERQNKPPKQRCIVREYPVRRQHHHCHEFKRRDNSPSPCRSWPVCKVPPPVKVPRLCKPSPVIPICKPFPQFVRRCKRKYIPEPCCQRNKEYILYCPCQCPPRKRIKKCKKPKKVYHCCCCCCCCNNKIQPGHQSESTENSKMMRLGPSEDLEQTAIKNTDCTHTNIQNNNMNNVNPNQTLANNAQPYAFCLQKNQEQENCICGLQPVVSKALDKGLYTSPLTGKTYTLNPKIFFVNEIQNQNNLPKPFDLNEKIFNAASLPSPLVDEEHKCLLNAVCEAILSSRVVKKDTNKFLSSPSPYSEILPNDLWGNLKITPLVRHRKPRIVRAHNVSKDREHYLTQQNSDELLTHNYESDETDNTYELRDMEHNRCENLSTSQFVPFAISEKSKYNGLNYPTTEIPKSKYKIFENDSGNPNVNTTNFTLASQDKLAPNAATVSADARKCKNLSFPDRKSTEVSKSTNVRSRRTRIPIRVGNRKLLTPKRFSNAVSEQKLLNSMDIPVSFNSLQKEYPADFTNLKNKPYNNICDATHEIAPSTLQKLNKNNGNDHLNLTFNSPRNWITPPKFPGVSLTGLISSVSDIGDTKGHSSIENKYKINAEHFKKRKIYDIFFANNKPDFCEDFPNVPINFSPAIPPPSCLINHLPSCPLVLRELPVADVSQATQTQGHDVSTSAEISKTESEKELQCVNLTQENKPCGSEPKATATRSNACPKSQKPICPREAGVNTAISCVREILQYTDPAQANEISQNTLFTKENQSEKEICCTNFHQETPKKIFLPLHDIATLTETITKDSECGPESTCVYLQHNQQNFKFLKTPDPPRKNLSEKLVSVINRISEESVSDLLSETDLHSHASLSETSSFLSFLQATNKESAGNSSVLTEHSSPFSMKYSQTYTQNPIVNTTTSPFKIKYATRRKDDRPETEYYSRRKVQRKESPFSMFCVPVLSKNVHSRPGSDRDSISRPERKMIVAKTLKEREKRWRY</sequence>